<evidence type="ECO:0000256" key="2">
    <source>
        <dbReference type="ARBA" id="ARBA00009748"/>
    </source>
</evidence>
<sequence>MGINESIIFLVIVGLSMSHGSLGQSSGCTTALISLAPCLTYISTSTGSSSSPPTTTPSSSCCSRLATVVQSQPQCLCSALNGGATASLGVTINQTRTLALPAACRLQTPPPTRCDDNGNGDGAPTISPISSLDNEKVGDQSWSKRHP</sequence>
<evidence type="ECO:0000256" key="1">
    <source>
        <dbReference type="ARBA" id="ARBA00004609"/>
    </source>
</evidence>
<dbReference type="CDD" id="cd00010">
    <property type="entry name" value="AAI_LTSS"/>
    <property type="match status" value="1"/>
</dbReference>
<keyword evidence="6" id="KW-1015">Disulfide bond</keyword>
<keyword evidence="4" id="KW-0336">GPI-anchor</keyword>
<dbReference type="PANTHER" id="PTHR33044">
    <property type="entry name" value="BIFUNCTIONAL INHIBITOR/LIPID-TRANSFER PROTEIN/SEED STORAGE 2S ALBUMIN SUPERFAMILY PROTEIN-RELATED"/>
    <property type="match status" value="1"/>
</dbReference>
<dbReference type="Gene3D" id="1.10.110.10">
    <property type="entry name" value="Plant lipid-transfer and hydrophobic proteins"/>
    <property type="match status" value="1"/>
</dbReference>
<evidence type="ECO:0000256" key="6">
    <source>
        <dbReference type="ARBA" id="ARBA00023157"/>
    </source>
</evidence>
<keyword evidence="4" id="KW-0472">Membrane</keyword>
<comment type="similarity">
    <text evidence="2">Belongs to the plant LTP family.</text>
</comment>
<keyword evidence="3" id="KW-1003">Cell membrane</keyword>
<feature type="region of interest" description="Disordered" evidence="9">
    <location>
        <begin position="107"/>
        <end position="147"/>
    </location>
</feature>
<feature type="domain" description="Bifunctional inhibitor/plant lipid transfer protein/seed storage helical" evidence="11">
    <location>
        <begin position="28"/>
        <end position="114"/>
    </location>
</feature>
<dbReference type="InterPro" id="IPR043325">
    <property type="entry name" value="LTSS"/>
</dbReference>
<evidence type="ECO:0000256" key="3">
    <source>
        <dbReference type="ARBA" id="ARBA00022475"/>
    </source>
</evidence>
<comment type="subcellular location">
    <subcellularLocation>
        <location evidence="1">Cell membrane</location>
        <topology evidence="1">Lipid-anchor</topology>
        <topology evidence="1">GPI-anchor</topology>
    </subcellularLocation>
</comment>
<keyword evidence="7" id="KW-0325">Glycoprotein</keyword>
<evidence type="ECO:0000256" key="8">
    <source>
        <dbReference type="ARBA" id="ARBA00023288"/>
    </source>
</evidence>
<name>A0ABP0YU61_9ROSI</name>
<keyword evidence="5 10" id="KW-0732">Signal</keyword>
<feature type="chain" id="PRO_5045312303" description="Bifunctional inhibitor/plant lipid transfer protein/seed storage helical domain-containing protein" evidence="10">
    <location>
        <begin position="24"/>
        <end position="147"/>
    </location>
</feature>
<proteinExistence type="inferred from homology"/>
<evidence type="ECO:0000256" key="10">
    <source>
        <dbReference type="SAM" id="SignalP"/>
    </source>
</evidence>
<evidence type="ECO:0000259" key="11">
    <source>
        <dbReference type="SMART" id="SM00499"/>
    </source>
</evidence>
<dbReference type="SMART" id="SM00499">
    <property type="entry name" value="AAI"/>
    <property type="match status" value="1"/>
</dbReference>
<evidence type="ECO:0000313" key="13">
    <source>
        <dbReference type="Proteomes" id="UP001642487"/>
    </source>
</evidence>
<dbReference type="InterPro" id="IPR036312">
    <property type="entry name" value="Bifun_inhib/LTP/seed_sf"/>
</dbReference>
<evidence type="ECO:0000313" key="12">
    <source>
        <dbReference type="EMBL" id="CAK9323472.1"/>
    </source>
</evidence>
<accession>A0ABP0YU61</accession>
<evidence type="ECO:0000256" key="5">
    <source>
        <dbReference type="ARBA" id="ARBA00022729"/>
    </source>
</evidence>
<dbReference type="Proteomes" id="UP001642487">
    <property type="component" value="Chromosome 6"/>
</dbReference>
<reference evidence="12 13" key="1">
    <citation type="submission" date="2024-03" db="EMBL/GenBank/DDBJ databases">
        <authorList>
            <person name="Gkanogiannis A."/>
            <person name="Becerra Lopez-Lavalle L."/>
        </authorList>
    </citation>
    <scope>NUCLEOTIDE SEQUENCE [LARGE SCALE GENOMIC DNA]</scope>
</reference>
<protein>
    <recommendedName>
        <fullName evidence="11">Bifunctional inhibitor/plant lipid transfer protein/seed storage helical domain-containing protein</fullName>
    </recommendedName>
</protein>
<keyword evidence="8" id="KW-0449">Lipoprotein</keyword>
<evidence type="ECO:0000256" key="7">
    <source>
        <dbReference type="ARBA" id="ARBA00023180"/>
    </source>
</evidence>
<evidence type="ECO:0000256" key="9">
    <source>
        <dbReference type="SAM" id="MobiDB-lite"/>
    </source>
</evidence>
<evidence type="ECO:0000256" key="4">
    <source>
        <dbReference type="ARBA" id="ARBA00022622"/>
    </source>
</evidence>
<dbReference type="InterPro" id="IPR016140">
    <property type="entry name" value="Bifunc_inhib/LTP/seed_store"/>
</dbReference>
<dbReference type="Pfam" id="PF14368">
    <property type="entry name" value="LTP_2"/>
    <property type="match status" value="1"/>
</dbReference>
<feature type="signal peptide" evidence="10">
    <location>
        <begin position="1"/>
        <end position="23"/>
    </location>
</feature>
<keyword evidence="13" id="KW-1185">Reference proteome</keyword>
<dbReference type="EMBL" id="OZ021740">
    <property type="protein sequence ID" value="CAK9323472.1"/>
    <property type="molecule type" value="Genomic_DNA"/>
</dbReference>
<gene>
    <name evidence="12" type="ORF">CITCOLO1_LOCUS15655</name>
</gene>
<dbReference type="SUPFAM" id="SSF47699">
    <property type="entry name" value="Bifunctional inhibitor/lipid-transfer protein/seed storage 2S albumin"/>
    <property type="match status" value="1"/>
</dbReference>
<organism evidence="12 13">
    <name type="scientific">Citrullus colocynthis</name>
    <name type="common">colocynth</name>
    <dbReference type="NCBI Taxonomy" id="252529"/>
    <lineage>
        <taxon>Eukaryota</taxon>
        <taxon>Viridiplantae</taxon>
        <taxon>Streptophyta</taxon>
        <taxon>Embryophyta</taxon>
        <taxon>Tracheophyta</taxon>
        <taxon>Spermatophyta</taxon>
        <taxon>Magnoliopsida</taxon>
        <taxon>eudicotyledons</taxon>
        <taxon>Gunneridae</taxon>
        <taxon>Pentapetalae</taxon>
        <taxon>rosids</taxon>
        <taxon>fabids</taxon>
        <taxon>Cucurbitales</taxon>
        <taxon>Cucurbitaceae</taxon>
        <taxon>Benincaseae</taxon>
        <taxon>Citrullus</taxon>
    </lineage>
</organism>